<accession>A0A164LEV8</accession>
<evidence type="ECO:0000313" key="2">
    <source>
        <dbReference type="Proteomes" id="UP000076482"/>
    </source>
</evidence>
<organism evidence="1 2">
    <name type="scientific">Bacillus cereus</name>
    <dbReference type="NCBI Taxonomy" id="1396"/>
    <lineage>
        <taxon>Bacteria</taxon>
        <taxon>Bacillati</taxon>
        <taxon>Bacillota</taxon>
        <taxon>Bacilli</taxon>
        <taxon>Bacillales</taxon>
        <taxon>Bacillaceae</taxon>
        <taxon>Bacillus</taxon>
        <taxon>Bacillus cereus group</taxon>
    </lineage>
</organism>
<sequence length="178" mass="20516">MLFYEVITGTELEKTLLQKEQFKNAFYKLSDDFYAAHGVRPIIANPEILIVNTEQILELEQEIQDQFNCESLISGAKSDSKLFIQWQNHCSHAVSNHEGTDDSTYDEIKLFAIAIKKLEQTFYIISYDGEELLFPELKKIETLDENIFSSLYTAVMNSSAHTDSDPTMFVKNTRTIHF</sequence>
<dbReference type="AlphaFoldDB" id="A0A164LEV8"/>
<evidence type="ECO:0000313" key="1">
    <source>
        <dbReference type="EMBL" id="KZD55741.1"/>
    </source>
</evidence>
<protein>
    <submittedName>
        <fullName evidence="1">Uncharacterized protein</fullName>
    </submittedName>
</protein>
<dbReference type="PATRIC" id="fig|1396.535.peg.6059"/>
<name>A0A164LEV8_BACCE</name>
<dbReference type="EMBL" id="LJKE01000104">
    <property type="protein sequence ID" value="KZD55741.1"/>
    <property type="molecule type" value="Genomic_DNA"/>
</dbReference>
<dbReference type="Proteomes" id="UP000076482">
    <property type="component" value="Unassembled WGS sequence"/>
</dbReference>
<proteinExistence type="predicted"/>
<dbReference type="RefSeq" id="WP_063263002.1">
    <property type="nucleotide sequence ID" value="NZ_LJKE01000104.1"/>
</dbReference>
<gene>
    <name evidence="1" type="ORF">B4088_5486</name>
</gene>
<reference evidence="1 2" key="1">
    <citation type="submission" date="2015-09" db="EMBL/GenBank/DDBJ databases">
        <title>Bacillus cereus food isolates.</title>
        <authorList>
            <person name="Boekhorst J."/>
        </authorList>
    </citation>
    <scope>NUCLEOTIDE SEQUENCE [LARGE SCALE GENOMIC DNA]</scope>
    <source>
        <strain evidence="1 2">B4088</strain>
    </source>
</reference>
<comment type="caution">
    <text evidence="1">The sequence shown here is derived from an EMBL/GenBank/DDBJ whole genome shotgun (WGS) entry which is preliminary data.</text>
</comment>